<sequence>AQLCALSFLETCFGGDTSLPLDSTAKGTTYQYATVAALALRYYGIPARYVEGFTVKTQENENISATAENAGAWVEVYQDGVGWLPLALTPGLESLAPEQTESGIKPVGAGEGEGSGPRITEGQEPEEQEADQSETPDNTPDGGQRTGLLATPHSGSCSWLEFCSCLFCLS</sequence>
<dbReference type="SMART" id="SM00460">
    <property type="entry name" value="TGc"/>
    <property type="match status" value="1"/>
</dbReference>
<feature type="compositionally biased region" description="Acidic residues" evidence="1">
    <location>
        <begin position="123"/>
        <end position="134"/>
    </location>
</feature>
<feature type="domain" description="Transglutaminase-like" evidence="2">
    <location>
        <begin position="21"/>
        <end position="90"/>
    </location>
</feature>
<name>K1TDK8_9ZZZZ</name>
<feature type="non-terminal residue" evidence="3">
    <location>
        <position position="170"/>
    </location>
</feature>
<gene>
    <name evidence="3" type="ORF">LEA_10301</name>
</gene>
<dbReference type="InterPro" id="IPR002931">
    <property type="entry name" value="Transglutaminase-like"/>
</dbReference>
<dbReference type="PANTHER" id="PTHR42736:SF1">
    <property type="entry name" value="PROTEIN-GLUTAMINE GAMMA-GLUTAMYLTRANSFERASE"/>
    <property type="match status" value="1"/>
</dbReference>
<comment type="caution">
    <text evidence="3">The sequence shown here is derived from an EMBL/GenBank/DDBJ whole genome shotgun (WGS) entry which is preliminary data.</text>
</comment>
<dbReference type="Gene3D" id="3.10.620.30">
    <property type="match status" value="1"/>
</dbReference>
<dbReference type="EMBL" id="AJWY01006928">
    <property type="protein sequence ID" value="EKC65479.1"/>
    <property type="molecule type" value="Genomic_DNA"/>
</dbReference>
<reference evidence="3" key="1">
    <citation type="journal article" date="2013" name="Environ. Microbiol.">
        <title>Microbiota from the distal guts of lean and obese adolescents exhibit partial functional redundancy besides clear differences in community structure.</title>
        <authorList>
            <person name="Ferrer M."/>
            <person name="Ruiz A."/>
            <person name="Lanza F."/>
            <person name="Haange S.B."/>
            <person name="Oberbach A."/>
            <person name="Till H."/>
            <person name="Bargiela R."/>
            <person name="Campoy C."/>
            <person name="Segura M.T."/>
            <person name="Richter M."/>
            <person name="von Bergen M."/>
            <person name="Seifert J."/>
            <person name="Suarez A."/>
        </authorList>
    </citation>
    <scope>NUCLEOTIDE SEQUENCE</scope>
</reference>
<protein>
    <submittedName>
        <fullName evidence="3">Transglutaminase domain protein</fullName>
    </submittedName>
</protein>
<feature type="region of interest" description="Disordered" evidence="1">
    <location>
        <begin position="95"/>
        <end position="153"/>
    </location>
</feature>
<feature type="non-terminal residue" evidence="3">
    <location>
        <position position="1"/>
    </location>
</feature>
<accession>K1TDK8</accession>
<dbReference type="SUPFAM" id="SSF54001">
    <property type="entry name" value="Cysteine proteinases"/>
    <property type="match status" value="1"/>
</dbReference>
<organism evidence="3">
    <name type="scientific">human gut metagenome</name>
    <dbReference type="NCBI Taxonomy" id="408170"/>
    <lineage>
        <taxon>unclassified sequences</taxon>
        <taxon>metagenomes</taxon>
        <taxon>organismal metagenomes</taxon>
    </lineage>
</organism>
<evidence type="ECO:0000259" key="2">
    <source>
        <dbReference type="SMART" id="SM00460"/>
    </source>
</evidence>
<dbReference type="InterPro" id="IPR052901">
    <property type="entry name" value="Bact_TGase-like"/>
</dbReference>
<evidence type="ECO:0000256" key="1">
    <source>
        <dbReference type="SAM" id="MobiDB-lite"/>
    </source>
</evidence>
<proteinExistence type="predicted"/>
<dbReference type="AlphaFoldDB" id="K1TDK8"/>
<dbReference type="InterPro" id="IPR038765">
    <property type="entry name" value="Papain-like_cys_pep_sf"/>
</dbReference>
<evidence type="ECO:0000313" key="3">
    <source>
        <dbReference type="EMBL" id="EKC65479.1"/>
    </source>
</evidence>
<dbReference type="PANTHER" id="PTHR42736">
    <property type="entry name" value="PROTEIN-GLUTAMINE GAMMA-GLUTAMYLTRANSFERASE"/>
    <property type="match status" value="1"/>
</dbReference>
<dbReference type="Pfam" id="PF01841">
    <property type="entry name" value="Transglut_core"/>
    <property type="match status" value="1"/>
</dbReference>